<evidence type="ECO:0000313" key="4">
    <source>
        <dbReference type="Proteomes" id="UP000053477"/>
    </source>
</evidence>
<accession>A0A0H2RT35</accession>
<dbReference type="AlphaFoldDB" id="A0A0H2RT35"/>
<dbReference type="Proteomes" id="UP000053477">
    <property type="component" value="Unassembled WGS sequence"/>
</dbReference>
<dbReference type="Gene3D" id="3.10.110.10">
    <property type="entry name" value="Ubiquitin Conjugating Enzyme"/>
    <property type="match status" value="1"/>
</dbReference>
<feature type="compositionally biased region" description="Basic residues" evidence="1">
    <location>
        <begin position="683"/>
        <end position="693"/>
    </location>
</feature>
<name>A0A0H2RT35_9AGAM</name>
<protein>
    <recommendedName>
        <fullName evidence="2">UBC core domain-containing protein</fullName>
    </recommendedName>
</protein>
<evidence type="ECO:0000256" key="1">
    <source>
        <dbReference type="SAM" id="MobiDB-lite"/>
    </source>
</evidence>
<evidence type="ECO:0000259" key="2">
    <source>
        <dbReference type="PROSITE" id="PS50127"/>
    </source>
</evidence>
<dbReference type="InterPro" id="IPR016135">
    <property type="entry name" value="UBQ-conjugating_enzyme/RWD"/>
</dbReference>
<sequence>MRHPDTLAAPPNAKPSGQHAKKTSRPSYSLHRLQYDLAHLAYDLPPGIRVKTDDADMSRFCLVLEPQEGHLGGCRIHVTVTVPHNWPCVPLAAKIDTPFEHPNVLDGHICCDILEGCAENRRSAYNGGYSPAYSLAGTFMQLSTFLSDSRIEQPFGEEIIVGEAALKARTSLIRSGDLFDCAKCDWKSASSSHGVPSLKDVSSQRSDTINIAGKAGLHSLKDEVLLVLISHLDTPSLLVFGKVYEKVAKLVNETNEIARREVRCFVTKHEPREVVLGVGIRYDRKKRALTSSFDYISKLAFDELNIRSDSANHPIEFWLPLAIDGDHYTKASNDIRRRLLVLDTEVRNRSTTTSQPQPQPQVGLQQDPIKHLFAMANTLVVDLMEECDAADDLSSFLSSGPVSSSLQRASERAIAGYCSIIHLITSYAIEHPAVKEEACRTVHAFTTSLAARRKPVVPDLGRFLVQLCLADMSWSDVRQAVIQELFTRSVLWQLEPVPRGKGLPGLAYLEEDPVCEWRLAETFKTHRTGLRLCLFQIFFMEKLAKMEGSNLVNLRDDFNSRRGLAPPGLTTELLERIQVIYGIDNLIDFAKETGRATTPEGMTRYLRDRVKESAEVGYHRTSLDAPRLQAFRARDDVEFREKLKLKRVRHTVASEYDHPTFFPHNKEGRDTDATGGGGGGGRGARRVNRGRVR</sequence>
<feature type="domain" description="UBC core" evidence="2">
    <location>
        <begin position="28"/>
        <end position="192"/>
    </location>
</feature>
<feature type="region of interest" description="Disordered" evidence="1">
    <location>
        <begin position="657"/>
        <end position="693"/>
    </location>
</feature>
<dbReference type="EMBL" id="KQ085938">
    <property type="protein sequence ID" value="KLO14782.1"/>
    <property type="molecule type" value="Genomic_DNA"/>
</dbReference>
<feature type="region of interest" description="Disordered" evidence="1">
    <location>
        <begin position="1"/>
        <end position="26"/>
    </location>
</feature>
<reference evidence="3 4" key="1">
    <citation type="submission" date="2015-04" db="EMBL/GenBank/DDBJ databases">
        <title>Complete genome sequence of Schizopora paradoxa KUC8140, a cosmopolitan wood degrader in East Asia.</title>
        <authorList>
            <consortium name="DOE Joint Genome Institute"/>
            <person name="Min B."/>
            <person name="Park H."/>
            <person name="Jang Y."/>
            <person name="Kim J.-J."/>
            <person name="Kim K.H."/>
            <person name="Pangilinan J."/>
            <person name="Lipzen A."/>
            <person name="Riley R."/>
            <person name="Grigoriev I.V."/>
            <person name="Spatafora J.W."/>
            <person name="Choi I.-G."/>
        </authorList>
    </citation>
    <scope>NUCLEOTIDE SEQUENCE [LARGE SCALE GENOMIC DNA]</scope>
    <source>
        <strain evidence="3 4">KUC8140</strain>
    </source>
</reference>
<organism evidence="3 4">
    <name type="scientific">Schizopora paradoxa</name>
    <dbReference type="NCBI Taxonomy" id="27342"/>
    <lineage>
        <taxon>Eukaryota</taxon>
        <taxon>Fungi</taxon>
        <taxon>Dikarya</taxon>
        <taxon>Basidiomycota</taxon>
        <taxon>Agaricomycotina</taxon>
        <taxon>Agaricomycetes</taxon>
        <taxon>Hymenochaetales</taxon>
        <taxon>Schizoporaceae</taxon>
        <taxon>Schizopora</taxon>
    </lineage>
</organism>
<gene>
    <name evidence="3" type="ORF">SCHPADRAFT_996297</name>
</gene>
<dbReference type="STRING" id="27342.A0A0H2RT35"/>
<proteinExistence type="predicted"/>
<dbReference type="OrthoDB" id="109543at2759"/>
<dbReference type="SUPFAM" id="SSF54495">
    <property type="entry name" value="UBC-like"/>
    <property type="match status" value="1"/>
</dbReference>
<dbReference type="SMART" id="SM00212">
    <property type="entry name" value="UBCc"/>
    <property type="match status" value="1"/>
</dbReference>
<keyword evidence="4" id="KW-1185">Reference proteome</keyword>
<dbReference type="PROSITE" id="PS50127">
    <property type="entry name" value="UBC_2"/>
    <property type="match status" value="1"/>
</dbReference>
<evidence type="ECO:0000313" key="3">
    <source>
        <dbReference type="EMBL" id="KLO14782.1"/>
    </source>
</evidence>
<dbReference type="Pfam" id="PF00179">
    <property type="entry name" value="UQ_con"/>
    <property type="match status" value="1"/>
</dbReference>
<dbReference type="InParanoid" id="A0A0H2RT35"/>
<dbReference type="InterPro" id="IPR000608">
    <property type="entry name" value="UBC"/>
</dbReference>